<proteinExistence type="predicted"/>
<protein>
    <submittedName>
        <fullName evidence="1">Putative LOC101237941 [Hydra vulgaris]</fullName>
    </submittedName>
</protein>
<dbReference type="EMBL" id="HACA01012078">
    <property type="protein sequence ID" value="CDW29439.1"/>
    <property type="molecule type" value="Transcribed_RNA"/>
</dbReference>
<evidence type="ECO:0000313" key="1">
    <source>
        <dbReference type="EMBL" id="CDW29439.1"/>
    </source>
</evidence>
<reference evidence="1" key="1">
    <citation type="submission" date="2014-05" db="EMBL/GenBank/DDBJ databases">
        <authorList>
            <person name="Chronopoulou M."/>
        </authorList>
    </citation>
    <scope>NUCLEOTIDE SEQUENCE</scope>
    <source>
        <tissue evidence="1">Whole organism</tissue>
    </source>
</reference>
<accession>A0A0K2TTT8</accession>
<dbReference type="AlphaFoldDB" id="A0A0K2TTT8"/>
<organism evidence="1">
    <name type="scientific">Lepeophtheirus salmonis</name>
    <name type="common">Salmon louse</name>
    <name type="synonym">Caligus salmonis</name>
    <dbReference type="NCBI Taxonomy" id="72036"/>
    <lineage>
        <taxon>Eukaryota</taxon>
        <taxon>Metazoa</taxon>
        <taxon>Ecdysozoa</taxon>
        <taxon>Arthropoda</taxon>
        <taxon>Crustacea</taxon>
        <taxon>Multicrustacea</taxon>
        <taxon>Hexanauplia</taxon>
        <taxon>Copepoda</taxon>
        <taxon>Siphonostomatoida</taxon>
        <taxon>Caligidae</taxon>
        <taxon>Lepeophtheirus</taxon>
    </lineage>
</organism>
<sequence length="32" mass="3762">MFKSDPIKRRFGCYRQLSGGISYISVRQILKL</sequence>
<name>A0A0K2TTT8_LEPSM</name>